<dbReference type="PANTHER" id="PTHR43546">
    <property type="entry name" value="UPF0173 METAL-DEPENDENT HYDROLASE MJ1163-RELATED"/>
    <property type="match status" value="1"/>
</dbReference>
<name>D5VU35_METIM</name>
<dbReference type="InterPro" id="IPR036866">
    <property type="entry name" value="RibonucZ/Hydroxyglut_hydro"/>
</dbReference>
<dbReference type="Gene3D" id="3.60.15.10">
    <property type="entry name" value="Ribonuclease Z/Hydroxyacylglutathione hydrolase-like"/>
    <property type="match status" value="1"/>
</dbReference>
<feature type="coiled-coil region" evidence="2">
    <location>
        <begin position="113"/>
        <end position="140"/>
    </location>
</feature>
<dbReference type="HOGENOM" id="CLU_079268_0_0_2"/>
<gene>
    <name evidence="3" type="ordered locus">Metin_1440</name>
</gene>
<dbReference type="NCBIfam" id="NF003289">
    <property type="entry name" value="PRK04286.1-3"/>
    <property type="match status" value="1"/>
</dbReference>
<evidence type="ECO:0000313" key="4">
    <source>
        <dbReference type="Proteomes" id="UP000002061"/>
    </source>
</evidence>
<comment type="similarity">
    <text evidence="1">Belongs to the UPF0282 family.</text>
</comment>
<keyword evidence="4" id="KW-1185">Reference proteome</keyword>
<dbReference type="RefSeq" id="WP_013100833.1">
    <property type="nucleotide sequence ID" value="NC_014122.1"/>
</dbReference>
<dbReference type="KEGG" id="mif:Metin_1440"/>
<evidence type="ECO:0000313" key="3">
    <source>
        <dbReference type="EMBL" id="ADG14088.1"/>
    </source>
</evidence>
<accession>D5VU35</accession>
<sequence length="291" mass="34010">MKVIPIASESLGVRSLSTFIKTKDIALVIDPGLALAPDRYKLEPAEIEFETLHKLREELNKYCEKANILVISHYHYDHYTPFFDDKYLESKNYASKIYRDKILLIKHPTEHINQSQMNRAKEFLENVKDLAKKIEFADNKEFVFGDTRIKISKPFPHGKDDKLGYVIITIVDDGNFKVMHTSDTQGILFDEIKDLIIRENPNLLIVGGPPTYMMYRYGKKSLELTNKNLDEIRKKIDGTIIIDHHLVRDKKFKEKINIDFITMAEYLGKKNMPLEAYRKELHKGMKIEELF</sequence>
<dbReference type="SUPFAM" id="SSF56281">
    <property type="entry name" value="Metallo-hydrolase/oxidoreductase"/>
    <property type="match status" value="1"/>
</dbReference>
<dbReference type="STRING" id="573063.Metin_1440"/>
<evidence type="ECO:0000256" key="2">
    <source>
        <dbReference type="SAM" id="Coils"/>
    </source>
</evidence>
<dbReference type="OrthoDB" id="21331at2157"/>
<dbReference type="eggNOG" id="arCOG00969">
    <property type="taxonomic scope" value="Archaea"/>
</dbReference>
<protein>
    <recommendedName>
        <fullName evidence="1">UPF0282 protein Metin_1440</fullName>
    </recommendedName>
</protein>
<dbReference type="AlphaFoldDB" id="D5VU35"/>
<dbReference type="PIRSF" id="PIRSF004944">
    <property type="entry name" value="UCP004944_hydrls"/>
    <property type="match status" value="1"/>
</dbReference>
<dbReference type="GeneID" id="9132479"/>
<proteinExistence type="inferred from homology"/>
<dbReference type="HAMAP" id="MF_01406">
    <property type="entry name" value="UPF0282"/>
    <property type="match status" value="1"/>
</dbReference>
<dbReference type="InterPro" id="IPR050114">
    <property type="entry name" value="UPF0173_UPF0282_UlaG_hydrolase"/>
</dbReference>
<keyword evidence="2" id="KW-0175">Coiled coil</keyword>
<organism evidence="3 4">
    <name type="scientific">Methanocaldococcus infernus (strain DSM 11812 / JCM 15783 / ME)</name>
    <dbReference type="NCBI Taxonomy" id="573063"/>
    <lineage>
        <taxon>Archaea</taxon>
        <taxon>Methanobacteriati</taxon>
        <taxon>Methanobacteriota</taxon>
        <taxon>Methanomada group</taxon>
        <taxon>Methanococci</taxon>
        <taxon>Methanococcales</taxon>
        <taxon>Methanocaldococcaceae</taxon>
        <taxon>Methanocaldococcus</taxon>
    </lineage>
</organism>
<evidence type="ECO:0000256" key="1">
    <source>
        <dbReference type="HAMAP-Rule" id="MF_01406"/>
    </source>
</evidence>
<dbReference type="EMBL" id="CP002009">
    <property type="protein sequence ID" value="ADG14088.1"/>
    <property type="molecule type" value="Genomic_DNA"/>
</dbReference>
<dbReference type="InterPro" id="IPR014426">
    <property type="entry name" value="UPF0282_hydrls"/>
</dbReference>
<dbReference type="PANTHER" id="PTHR43546:SF4">
    <property type="entry name" value="UPF0282 PROTEIN MJ1629"/>
    <property type="match status" value="1"/>
</dbReference>
<dbReference type="Proteomes" id="UP000002061">
    <property type="component" value="Chromosome"/>
</dbReference>
<reference evidence="3" key="1">
    <citation type="submission" date="2010-04" db="EMBL/GenBank/DDBJ databases">
        <title>Complete sequence of Methanocaldococcus infernus ME.</title>
        <authorList>
            <consortium name="US DOE Joint Genome Institute"/>
            <person name="Lucas S."/>
            <person name="Copeland A."/>
            <person name="Lapidus A."/>
            <person name="Cheng J.-F."/>
            <person name="Bruce D."/>
            <person name="Goodwin L."/>
            <person name="Pitluck S."/>
            <person name="Munk A.C."/>
            <person name="Detter J.C."/>
            <person name="Han C."/>
            <person name="Tapia R."/>
            <person name="Land M."/>
            <person name="Hauser L."/>
            <person name="Kyrpides N."/>
            <person name="Mikhailova N."/>
            <person name="Sieprawska-Lupa M."/>
            <person name="Whitman W.B."/>
            <person name="Woyke T."/>
        </authorList>
    </citation>
    <scope>NUCLEOTIDE SEQUENCE [LARGE SCALE GENOMIC DNA]</scope>
    <source>
        <strain evidence="3">ME</strain>
    </source>
</reference>